<dbReference type="InterPro" id="IPR000271">
    <property type="entry name" value="Ribosomal_bL34"/>
</dbReference>
<proteinExistence type="inferred from homology"/>
<protein>
    <recommendedName>
        <fullName evidence="4 5">Large ribosomal subunit protein bL34</fullName>
    </recommendedName>
</protein>
<dbReference type="EMBL" id="LCBL01000002">
    <property type="protein sequence ID" value="KKS09425.1"/>
    <property type="molecule type" value="Genomic_DNA"/>
</dbReference>
<dbReference type="GO" id="GO:0006412">
    <property type="term" value="P:translation"/>
    <property type="evidence" value="ECO:0007669"/>
    <property type="project" value="UniProtKB-UniRule"/>
</dbReference>
<comment type="similarity">
    <text evidence="1 5">Belongs to the bacterial ribosomal protein bL34 family.</text>
</comment>
<evidence type="ECO:0000256" key="2">
    <source>
        <dbReference type="ARBA" id="ARBA00022980"/>
    </source>
</evidence>
<dbReference type="GO" id="GO:1990904">
    <property type="term" value="C:ribonucleoprotein complex"/>
    <property type="evidence" value="ECO:0007669"/>
    <property type="project" value="UniProtKB-KW"/>
</dbReference>
<evidence type="ECO:0000256" key="3">
    <source>
        <dbReference type="ARBA" id="ARBA00023274"/>
    </source>
</evidence>
<dbReference type="GO" id="GO:0003735">
    <property type="term" value="F:structural constituent of ribosome"/>
    <property type="evidence" value="ECO:0007669"/>
    <property type="project" value="InterPro"/>
</dbReference>
<dbReference type="NCBIfam" id="TIGR01030">
    <property type="entry name" value="rpmH_bact"/>
    <property type="match status" value="1"/>
</dbReference>
<dbReference type="PATRIC" id="fig|1618344.3.peg.541"/>
<dbReference type="PROSITE" id="PS00784">
    <property type="entry name" value="RIBOSOMAL_L34"/>
    <property type="match status" value="1"/>
</dbReference>
<evidence type="ECO:0000256" key="4">
    <source>
        <dbReference type="ARBA" id="ARBA00035177"/>
    </source>
</evidence>
<evidence type="ECO:0000256" key="1">
    <source>
        <dbReference type="ARBA" id="ARBA00010111"/>
    </source>
</evidence>
<keyword evidence="2 5" id="KW-0689">Ribosomal protein</keyword>
<dbReference type="PANTHER" id="PTHR14503:SF4">
    <property type="entry name" value="LARGE RIBOSOMAL SUBUNIT PROTEIN BL34M"/>
    <property type="match status" value="1"/>
</dbReference>
<evidence type="ECO:0000313" key="6">
    <source>
        <dbReference type="EMBL" id="KKS09425.1"/>
    </source>
</evidence>
<organism evidence="6 7">
    <name type="scientific">candidate division CPR2 bacterium GW2011_GWC1_41_48</name>
    <dbReference type="NCBI Taxonomy" id="1618344"/>
    <lineage>
        <taxon>Bacteria</taxon>
        <taxon>Bacteria division CPR2</taxon>
    </lineage>
</organism>
<dbReference type="PANTHER" id="PTHR14503">
    <property type="entry name" value="MITOCHONDRIAL RIBOSOMAL PROTEIN 34 FAMILY MEMBER"/>
    <property type="match status" value="1"/>
</dbReference>
<gene>
    <name evidence="5" type="primary">rpmH</name>
    <name evidence="6" type="ORF">UU65_C0002G0203</name>
</gene>
<reference evidence="6 7" key="1">
    <citation type="journal article" date="2015" name="Nature">
        <title>rRNA introns, odd ribosomes, and small enigmatic genomes across a large radiation of phyla.</title>
        <authorList>
            <person name="Brown C.T."/>
            <person name="Hug L.A."/>
            <person name="Thomas B.C."/>
            <person name="Sharon I."/>
            <person name="Castelle C.J."/>
            <person name="Singh A."/>
            <person name="Wilkins M.J."/>
            <person name="Williams K.H."/>
            <person name="Banfield J.F."/>
        </authorList>
    </citation>
    <scope>NUCLEOTIDE SEQUENCE [LARGE SCALE GENOMIC DNA]</scope>
</reference>
<dbReference type="GO" id="GO:0005840">
    <property type="term" value="C:ribosome"/>
    <property type="evidence" value="ECO:0007669"/>
    <property type="project" value="UniProtKB-KW"/>
</dbReference>
<comment type="caution">
    <text evidence="6">The sequence shown here is derived from an EMBL/GenBank/DDBJ whole genome shotgun (WGS) entry which is preliminary data.</text>
</comment>
<dbReference type="AlphaFoldDB" id="A0A0G0W8W6"/>
<dbReference type="HAMAP" id="MF_00391">
    <property type="entry name" value="Ribosomal_bL34"/>
    <property type="match status" value="1"/>
</dbReference>
<dbReference type="Pfam" id="PF00468">
    <property type="entry name" value="Ribosomal_L34"/>
    <property type="match status" value="1"/>
</dbReference>
<keyword evidence="3 5" id="KW-0687">Ribonucleoprotein</keyword>
<sequence>MKRTYQPKKRRRFRVHGFLERMSTKDGRNVLKRRRAKGRTKLTV</sequence>
<evidence type="ECO:0000313" key="7">
    <source>
        <dbReference type="Proteomes" id="UP000033869"/>
    </source>
</evidence>
<dbReference type="Proteomes" id="UP000033869">
    <property type="component" value="Unassembled WGS sequence"/>
</dbReference>
<name>A0A0G0W8W6_UNCC2</name>
<dbReference type="FunFam" id="1.10.287.3980:FF:000001">
    <property type="entry name" value="Mitochondrial ribosomal protein L34"/>
    <property type="match status" value="1"/>
</dbReference>
<dbReference type="Gene3D" id="1.10.287.3980">
    <property type="match status" value="1"/>
</dbReference>
<dbReference type="InterPro" id="IPR020939">
    <property type="entry name" value="Ribosomal_bL34_CS"/>
</dbReference>
<evidence type="ECO:0000256" key="5">
    <source>
        <dbReference type="HAMAP-Rule" id="MF_00391"/>
    </source>
</evidence>
<accession>A0A0G0W8W6</accession>